<dbReference type="KEGG" id="bdw:94335918"/>
<feature type="region of interest" description="Disordered" evidence="1">
    <location>
        <begin position="46"/>
        <end position="77"/>
    </location>
</feature>
<feature type="compositionally biased region" description="Polar residues" evidence="1">
    <location>
        <begin position="48"/>
        <end position="62"/>
    </location>
</feature>
<evidence type="ECO:0000313" key="3">
    <source>
        <dbReference type="Proteomes" id="UP001214638"/>
    </source>
</evidence>
<feature type="compositionally biased region" description="Pro residues" evidence="1">
    <location>
        <begin position="63"/>
        <end position="72"/>
    </location>
</feature>
<dbReference type="EMBL" id="JALLKP010000002">
    <property type="protein sequence ID" value="KAK2196377.1"/>
    <property type="molecule type" value="Genomic_DNA"/>
</dbReference>
<dbReference type="GeneID" id="94335918"/>
<dbReference type="Proteomes" id="UP001214638">
    <property type="component" value="Unassembled WGS sequence"/>
</dbReference>
<evidence type="ECO:0000313" key="2">
    <source>
        <dbReference type="EMBL" id="KAK2196377.1"/>
    </source>
</evidence>
<keyword evidence="3" id="KW-1185">Reference proteome</keyword>
<organism evidence="2 3">
    <name type="scientific">Babesia duncani</name>
    <dbReference type="NCBI Taxonomy" id="323732"/>
    <lineage>
        <taxon>Eukaryota</taxon>
        <taxon>Sar</taxon>
        <taxon>Alveolata</taxon>
        <taxon>Apicomplexa</taxon>
        <taxon>Aconoidasida</taxon>
        <taxon>Piroplasmida</taxon>
        <taxon>Babesiidae</taxon>
        <taxon>Babesia</taxon>
    </lineage>
</organism>
<proteinExistence type="predicted"/>
<name>A0AAD9UP05_9APIC</name>
<accession>A0AAD9UP05</accession>
<gene>
    <name evidence="2" type="ORF">BdWA1_001620</name>
</gene>
<evidence type="ECO:0000256" key="1">
    <source>
        <dbReference type="SAM" id="MobiDB-lite"/>
    </source>
</evidence>
<protein>
    <submittedName>
        <fullName evidence="2">Uncharacterized protein</fullName>
    </submittedName>
</protein>
<sequence length="215" mass="24451">MVRFPVAPQETIPPPPVANSRPPTPMKIDERMERVVLVSDMSKKSFKFNPNASTFTPGTVDSTPPPPPPPQQQHPRVCPSVHAKHLQNEEKSPRPLRFQSFKPHETYPKLNLREFRRRDNLPEEVATDDKWPNRSETSYRMIFEQQIQRPTAVAYPNIYPANPVLPFPGYSVPQLPPGVVAYPQKYVGQPSPQIIIAKPAIPLPPSPRYLPFKPM</sequence>
<dbReference type="AlphaFoldDB" id="A0AAD9UP05"/>
<feature type="region of interest" description="Disordered" evidence="1">
    <location>
        <begin position="1"/>
        <end position="25"/>
    </location>
</feature>
<comment type="caution">
    <text evidence="2">The sequence shown here is derived from an EMBL/GenBank/DDBJ whole genome shotgun (WGS) entry which is preliminary data.</text>
</comment>
<feature type="compositionally biased region" description="Pro residues" evidence="1">
    <location>
        <begin position="11"/>
        <end position="25"/>
    </location>
</feature>
<reference evidence="2" key="1">
    <citation type="journal article" date="2023" name="Nat. Microbiol.">
        <title>Babesia duncani multi-omics identifies virulence factors and drug targets.</title>
        <authorList>
            <person name="Singh P."/>
            <person name="Lonardi S."/>
            <person name="Liang Q."/>
            <person name="Vydyam P."/>
            <person name="Khabirova E."/>
            <person name="Fang T."/>
            <person name="Gihaz S."/>
            <person name="Thekkiniath J."/>
            <person name="Munshi M."/>
            <person name="Abel S."/>
            <person name="Ciampossin L."/>
            <person name="Batugedara G."/>
            <person name="Gupta M."/>
            <person name="Lu X.M."/>
            <person name="Lenz T."/>
            <person name="Chakravarty S."/>
            <person name="Cornillot E."/>
            <person name="Hu Y."/>
            <person name="Ma W."/>
            <person name="Gonzalez L.M."/>
            <person name="Sanchez S."/>
            <person name="Estrada K."/>
            <person name="Sanchez-Flores A."/>
            <person name="Montero E."/>
            <person name="Harb O.S."/>
            <person name="Le Roch K.G."/>
            <person name="Mamoun C.B."/>
        </authorList>
    </citation>
    <scope>NUCLEOTIDE SEQUENCE</scope>
    <source>
        <strain evidence="2">WA1</strain>
    </source>
</reference>
<dbReference type="RefSeq" id="XP_067803219.1">
    <property type="nucleotide sequence ID" value="XM_067946655.1"/>
</dbReference>